<dbReference type="OrthoDB" id="2361388at2759"/>
<feature type="compositionally biased region" description="Low complexity" evidence="1">
    <location>
        <begin position="86"/>
        <end position="126"/>
    </location>
</feature>
<evidence type="ECO:0000256" key="2">
    <source>
        <dbReference type="SAM" id="Phobius"/>
    </source>
</evidence>
<comment type="caution">
    <text evidence="3">The sequence shown here is derived from an EMBL/GenBank/DDBJ whole genome shotgun (WGS) entry which is preliminary data.</text>
</comment>
<keyword evidence="4" id="KW-1185">Reference proteome</keyword>
<dbReference type="Proteomes" id="UP000439903">
    <property type="component" value="Unassembled WGS sequence"/>
</dbReference>
<protein>
    <submittedName>
        <fullName evidence="3">Uncharacterized protein</fullName>
    </submittedName>
</protein>
<sequence length="225" mass="24711">MLIITSTDIITSISPSSSTELQFSSETVNSQSSHDTTVPNSQSIILTVGILILVSISIFTIMIHLYKRKLSSTSNKFVEVKNSTLTTTIPNTPNTQNTQNSQNTLNIPNTSNTSNSIFTNVSNTSTQTEDDDMNSDHLPSSQRSSVSSIIAIEVMTDTLSNLMRAQGGEIEVSTPTATYNDAFDNGTILFKVKSLDNTEIKEKHPSENRCNFRHMVSSFFGKMKL</sequence>
<organism evidence="3 4">
    <name type="scientific">Gigaspora margarita</name>
    <dbReference type="NCBI Taxonomy" id="4874"/>
    <lineage>
        <taxon>Eukaryota</taxon>
        <taxon>Fungi</taxon>
        <taxon>Fungi incertae sedis</taxon>
        <taxon>Mucoromycota</taxon>
        <taxon>Glomeromycotina</taxon>
        <taxon>Glomeromycetes</taxon>
        <taxon>Diversisporales</taxon>
        <taxon>Gigasporaceae</taxon>
        <taxon>Gigaspora</taxon>
    </lineage>
</organism>
<accession>A0A8H4AFE2</accession>
<dbReference type="AlphaFoldDB" id="A0A8H4AFE2"/>
<feature type="transmembrane region" description="Helical" evidence="2">
    <location>
        <begin position="44"/>
        <end position="66"/>
    </location>
</feature>
<evidence type="ECO:0000313" key="4">
    <source>
        <dbReference type="Proteomes" id="UP000439903"/>
    </source>
</evidence>
<proteinExistence type="predicted"/>
<keyword evidence="2" id="KW-0472">Membrane</keyword>
<keyword evidence="2" id="KW-0812">Transmembrane</keyword>
<evidence type="ECO:0000256" key="1">
    <source>
        <dbReference type="SAM" id="MobiDB-lite"/>
    </source>
</evidence>
<keyword evidence="2" id="KW-1133">Transmembrane helix</keyword>
<reference evidence="3 4" key="1">
    <citation type="journal article" date="2019" name="Environ. Microbiol.">
        <title>At the nexus of three kingdoms: the genome of the mycorrhizal fungus Gigaspora margarita provides insights into plant, endobacterial and fungal interactions.</title>
        <authorList>
            <person name="Venice F."/>
            <person name="Ghignone S."/>
            <person name="Salvioli di Fossalunga A."/>
            <person name="Amselem J."/>
            <person name="Novero M."/>
            <person name="Xianan X."/>
            <person name="Sedzielewska Toro K."/>
            <person name="Morin E."/>
            <person name="Lipzen A."/>
            <person name="Grigoriev I.V."/>
            <person name="Henrissat B."/>
            <person name="Martin F.M."/>
            <person name="Bonfante P."/>
        </authorList>
    </citation>
    <scope>NUCLEOTIDE SEQUENCE [LARGE SCALE GENOMIC DNA]</scope>
    <source>
        <strain evidence="3 4">BEG34</strain>
    </source>
</reference>
<dbReference type="EMBL" id="WTPW01000682">
    <property type="protein sequence ID" value="KAF0488585.1"/>
    <property type="molecule type" value="Genomic_DNA"/>
</dbReference>
<evidence type="ECO:0000313" key="3">
    <source>
        <dbReference type="EMBL" id="KAF0488585.1"/>
    </source>
</evidence>
<feature type="region of interest" description="Disordered" evidence="1">
    <location>
        <begin position="86"/>
        <end position="142"/>
    </location>
</feature>
<name>A0A8H4AFE2_GIGMA</name>
<gene>
    <name evidence="3" type="ORF">F8M41_022249</name>
</gene>